<dbReference type="InterPro" id="IPR041147">
    <property type="entry name" value="GH38_C"/>
</dbReference>
<dbReference type="InterPro" id="IPR037094">
    <property type="entry name" value="Glyco_hydro_38_cen_sf"/>
</dbReference>
<dbReference type="SUPFAM" id="SSF88688">
    <property type="entry name" value="Families 57/38 glycoside transferase middle domain"/>
    <property type="match status" value="1"/>
</dbReference>
<organism evidence="7 8">
    <name type="scientific">Plantimonas leprariae</name>
    <dbReference type="NCBI Taxonomy" id="2615207"/>
    <lineage>
        <taxon>Bacteria</taxon>
        <taxon>Pseudomonadati</taxon>
        <taxon>Pseudomonadota</taxon>
        <taxon>Alphaproteobacteria</taxon>
        <taxon>Hyphomicrobiales</taxon>
        <taxon>Aurantimonadaceae</taxon>
        <taxon>Plantimonas</taxon>
    </lineage>
</organism>
<evidence type="ECO:0000256" key="3">
    <source>
        <dbReference type="ARBA" id="ARBA00022801"/>
    </source>
</evidence>
<reference evidence="7 8" key="1">
    <citation type="submission" date="2019-09" db="EMBL/GenBank/DDBJ databases">
        <title>YIM 132180 draft genome.</title>
        <authorList>
            <person name="Zhang K."/>
        </authorList>
    </citation>
    <scope>NUCLEOTIDE SEQUENCE [LARGE SCALE GENOMIC DNA]</scope>
    <source>
        <strain evidence="7 8">YIM 132180</strain>
    </source>
</reference>
<keyword evidence="2" id="KW-0479">Metal-binding</keyword>
<evidence type="ECO:0000313" key="8">
    <source>
        <dbReference type="Proteomes" id="UP000432089"/>
    </source>
</evidence>
<evidence type="ECO:0000259" key="6">
    <source>
        <dbReference type="SMART" id="SM00872"/>
    </source>
</evidence>
<comment type="caution">
    <text evidence="7">The sequence shown here is derived from an EMBL/GenBank/DDBJ whole genome shotgun (WGS) entry which is preliminary data.</text>
</comment>
<evidence type="ECO:0000313" key="7">
    <source>
        <dbReference type="EMBL" id="KAB0680251.1"/>
    </source>
</evidence>
<dbReference type="AlphaFoldDB" id="A0A7V7PQ55"/>
<proteinExistence type="inferred from homology"/>
<accession>A0A7V7PQ55</accession>
<dbReference type="InterPro" id="IPR027291">
    <property type="entry name" value="Glyco_hydro_38_N_sf"/>
</dbReference>
<dbReference type="SUPFAM" id="SSF88713">
    <property type="entry name" value="Glycoside hydrolase/deacetylase"/>
    <property type="match status" value="1"/>
</dbReference>
<dbReference type="InterPro" id="IPR028995">
    <property type="entry name" value="Glyco_hydro_57/38_cen_sf"/>
</dbReference>
<dbReference type="GO" id="GO:0030246">
    <property type="term" value="F:carbohydrate binding"/>
    <property type="evidence" value="ECO:0007669"/>
    <property type="project" value="InterPro"/>
</dbReference>
<dbReference type="RefSeq" id="WP_150969324.1">
    <property type="nucleotide sequence ID" value="NZ_VZDO01000005.1"/>
</dbReference>
<dbReference type="EMBL" id="VZDO01000005">
    <property type="protein sequence ID" value="KAB0680251.1"/>
    <property type="molecule type" value="Genomic_DNA"/>
</dbReference>
<dbReference type="Gene3D" id="2.60.40.2220">
    <property type="match status" value="1"/>
</dbReference>
<name>A0A7V7PQ55_9HYPH</name>
<dbReference type="GO" id="GO:0006013">
    <property type="term" value="P:mannose metabolic process"/>
    <property type="evidence" value="ECO:0007669"/>
    <property type="project" value="InterPro"/>
</dbReference>
<dbReference type="Gene3D" id="2.70.98.30">
    <property type="entry name" value="Golgi alpha-mannosidase II, domain 4"/>
    <property type="match status" value="1"/>
</dbReference>
<evidence type="ECO:0000256" key="4">
    <source>
        <dbReference type="ARBA" id="ARBA00023295"/>
    </source>
</evidence>
<dbReference type="Gene3D" id="1.20.1270.50">
    <property type="entry name" value="Glycoside hydrolase family 38, central domain"/>
    <property type="match status" value="1"/>
</dbReference>
<dbReference type="SMART" id="SM00872">
    <property type="entry name" value="Alpha-mann_mid"/>
    <property type="match status" value="1"/>
</dbReference>
<dbReference type="FunFam" id="2.70.98.30:FF:000010">
    <property type="entry name" value="Cytosolic alpha-mannosidase"/>
    <property type="match status" value="1"/>
</dbReference>
<protein>
    <submittedName>
        <fullName evidence="7">Alpha-mannosidase</fullName>
    </submittedName>
</protein>
<dbReference type="InterPro" id="IPR011330">
    <property type="entry name" value="Glyco_hydro/deAcase_b/a-brl"/>
</dbReference>
<keyword evidence="3" id="KW-0378">Hydrolase</keyword>
<dbReference type="SUPFAM" id="SSF74650">
    <property type="entry name" value="Galactose mutarotase-like"/>
    <property type="match status" value="1"/>
</dbReference>
<dbReference type="Pfam" id="PF09261">
    <property type="entry name" value="Alpha-mann_mid"/>
    <property type="match status" value="1"/>
</dbReference>
<dbReference type="InterPro" id="IPR011682">
    <property type="entry name" value="Glyco_hydro_38_C"/>
</dbReference>
<evidence type="ECO:0000256" key="5">
    <source>
        <dbReference type="SAM" id="Coils"/>
    </source>
</evidence>
<keyword evidence="8" id="KW-1185">Reference proteome</keyword>
<dbReference type="FunFam" id="3.20.110.10:FF:000002">
    <property type="entry name" value="alpha-mannosidase 2C1 isoform X1"/>
    <property type="match status" value="1"/>
</dbReference>
<sequence length="1007" mass="112696">MSSLTIRQRLDRLDVRVAELDCWRDRESVAVDGWRLDGEPIALGAFWPDREGVHRFEAEATAPEHWPLEDVELQLDLGGESLVALVPEDGEAKHFGVDPYHQQFPVPAPKFRIESESVARLPFGEPVPEPRLNKARLAWIDRPVHDLVLLLRQVSEAARTLGETHEAVLPMLKAAERCFAALDWPSATADYVSRTAHRPMQRQIWRLPELKDAPDALRQDHRASVSEAHATLTAELAALRERFPQTGRIAITGHAHIDLAWLWPYAETRRKARRTFHTALRLMERFPDYIFNQSTAAYYAQLEEDDPELLASIKQRVAEGRWETIGGMWVEPDTNMPTGESFVRQILYGQRYFRRTFGVEHRVCWLPDCFGFSPALPQLLRQGGMDSFFTIKVNWSETNKFPHDLFWWEGLDGSKVLAHTFDNPVRGYNGSVEPRATIETWRNFRGKAHHDESLLAVGYGDGGGGTTPEMLERQAQLADFPAVPQLRPARVEDFFARAHETAKTAELPVWLGEIYLELHRATLTTQSHTKKRHREAERALITAETVSSLGVLLGAPKPASLEPAWRQTLKNEFHDILPGSGIREIYEDAERELEEARDAGLARQREAMDALGELLPAGEGGAVVVVNPSLADRPIRFQSPDGRPVAAKGTVPPLGLAVLRQADLAPADGLSASERVLENRHIRVEIAEDGTLRSVVHKATGREALAGPGNRLVAYPMDKPRNWDAWDVEDDYEAKGVEAGEIVRFELVENGPHRAAIRIERRFRDSTITQHYSLAANGRRLDIETELDWHDRRVLLRALFPLAVRSDFATFECAFGVVRRATHVNTSWDAARFEVPAHRFADLSEPGFGVALLNDGKYGHSARGDTLGLSLVRSPIYPDPLADEGRQRFTYSILPHRGDWIEGGVREEAEDLNQPLLAAAASGCAPCTYAPVRLDGHAVGLAGLKPAEDTDDLILRVYEPAGGRGSLTVETDGWRVAEEVDILERPLGAARSDIRPFEVRSLRLAKG</sequence>
<dbReference type="PANTHER" id="PTHR46017">
    <property type="entry name" value="ALPHA-MANNOSIDASE 2C1"/>
    <property type="match status" value="1"/>
</dbReference>
<comment type="similarity">
    <text evidence="1">Belongs to the glycosyl hydrolase 38 family.</text>
</comment>
<feature type="domain" description="Glycoside hydrolase family 38 central" evidence="6">
    <location>
        <begin position="517"/>
        <end position="593"/>
    </location>
</feature>
<dbReference type="CDD" id="cd10789">
    <property type="entry name" value="GH38N_AMII_ER_cytosolic"/>
    <property type="match status" value="1"/>
</dbReference>
<evidence type="ECO:0000256" key="2">
    <source>
        <dbReference type="ARBA" id="ARBA00022723"/>
    </source>
</evidence>
<keyword evidence="4" id="KW-0326">Glycosidase</keyword>
<evidence type="ECO:0000256" key="1">
    <source>
        <dbReference type="ARBA" id="ARBA00009792"/>
    </source>
</evidence>
<dbReference type="Pfam" id="PF01074">
    <property type="entry name" value="Glyco_hydro_38N"/>
    <property type="match status" value="1"/>
</dbReference>
<dbReference type="GO" id="GO:0004559">
    <property type="term" value="F:alpha-mannosidase activity"/>
    <property type="evidence" value="ECO:0007669"/>
    <property type="project" value="InterPro"/>
</dbReference>
<dbReference type="Pfam" id="PF17677">
    <property type="entry name" value="Glyco_hydro38C2"/>
    <property type="match status" value="1"/>
</dbReference>
<dbReference type="GO" id="GO:0046872">
    <property type="term" value="F:metal ion binding"/>
    <property type="evidence" value="ECO:0007669"/>
    <property type="project" value="UniProtKB-KW"/>
</dbReference>
<dbReference type="Pfam" id="PF07748">
    <property type="entry name" value="Glyco_hydro_38C"/>
    <property type="match status" value="1"/>
</dbReference>
<dbReference type="PANTHER" id="PTHR46017:SF1">
    <property type="entry name" value="ALPHA-MANNOSIDASE 2C1"/>
    <property type="match status" value="1"/>
</dbReference>
<dbReference type="InterPro" id="IPR011013">
    <property type="entry name" value="Gal_mutarotase_sf_dom"/>
</dbReference>
<dbReference type="Gene3D" id="3.20.110.10">
    <property type="entry name" value="Glycoside hydrolase 38, N terminal domain"/>
    <property type="match status" value="1"/>
</dbReference>
<dbReference type="Proteomes" id="UP000432089">
    <property type="component" value="Unassembled WGS sequence"/>
</dbReference>
<keyword evidence="5" id="KW-0175">Coiled coil</keyword>
<dbReference type="InterPro" id="IPR000602">
    <property type="entry name" value="Glyco_hydro_38_N"/>
</dbReference>
<gene>
    <name evidence="7" type="ORF">F6X38_08705</name>
</gene>
<feature type="coiled-coil region" evidence="5">
    <location>
        <begin position="579"/>
        <end position="606"/>
    </location>
</feature>
<dbReference type="InterPro" id="IPR015341">
    <property type="entry name" value="Glyco_hydro_38_cen"/>
</dbReference>
<dbReference type="GO" id="GO:0009313">
    <property type="term" value="P:oligosaccharide catabolic process"/>
    <property type="evidence" value="ECO:0007669"/>
    <property type="project" value="TreeGrafter"/>
</dbReference>